<dbReference type="Gene3D" id="1.25.10.10">
    <property type="entry name" value="Leucine-rich Repeat Variant"/>
    <property type="match status" value="1"/>
</dbReference>
<evidence type="ECO:0000256" key="9">
    <source>
        <dbReference type="ARBA" id="ARBA00032199"/>
    </source>
</evidence>
<feature type="domain" description="Exportin-T C-terminal" evidence="13">
    <location>
        <begin position="319"/>
        <end position="959"/>
    </location>
</feature>
<keyword evidence="15" id="KW-1185">Reference proteome</keyword>
<sequence length="961" mass="106716">MKSTGSTYLRPLMVLLGVVAHMVGPITSCGYTCILWLIWILHLLNFTHLLPPPTPSQFFLCILPTLSLPYLWLFTWIFLIRVQTSRPEAEPKFVRNKATQVMALLFLAEFPEVGPSLLDEVLRIVGLSPAGVDLYLRLLLAIDGELVDRDVLHTAQCDLAIQEMRRNTTVKDGMRERSVPRLVESWLQILYTFQASNAELACLCLEVVGAYVSWIDINLIANERFISLLLGHMSVDVLRESACDCLLEIVSKGMEPRDKMELVESLSQVLEAAGFYNLQQNEDGDFLAHFSKLLCAMGQALLQSWARFGKAGAAPEAAQAFDAARAKLPVMLGLLGHSDDDISLNCCGFCYDYLHTLKQLPDVPDLQKADVEAILLAIIKKLTYDEDFNFENEGEEEVMFLDYRKQLKLLLDKVAQVAPNLLLLSVHRVVTGTLRDWKDCAFGEVELALRLLYLLGEALPAGHCGHFSGDESKASVLQDMVRTVVLSGVSHYQHCAVTLQFFETVVRYDKFFSAEPQHIPEVLVGFLDCRGLRHPNAKVRSRCSYLLSRFVKSLSKQIMPFVEEILCQVQDLLVFSPRVNGLQLALSGEDQLFLYEMAGYLVACGELAVGRKAELLGSLLGPLTAAFPPLLARLSAETDEDRQAALAESLAHAVSFASRTSKAFSSRATVRESGCADVYVACLSAFLPALACPLQRDSIRAALRSFLHRMLVCLDVELLPYLPAALQAMLSRGDTRDVLDAIPLLNQLVGKFKVQVQPLVREVFPVVLTGILGGLRLPVEENDQSAALEKQSIRRAYYTFMLALLTNGLGSIISDQGAMDAEQVLGSVVQGAMEFPDPVAQKMCFTILSRMIETWGGGDALPVFLDFVYKRVVPACFLAPLKPSFDLMDAQTTVALAECALTLKSVFQQRGPELLLFLRQDYLPSLQITPDVAQEFCQVLEQADTKVFKTYLKAFFQRAKS</sequence>
<feature type="transmembrane region" description="Helical" evidence="11">
    <location>
        <begin position="101"/>
        <end position="118"/>
    </location>
</feature>
<evidence type="ECO:0000256" key="8">
    <source>
        <dbReference type="ARBA" id="ARBA00029784"/>
    </source>
</evidence>
<evidence type="ECO:0000256" key="3">
    <source>
        <dbReference type="ARBA" id="ARBA00022448"/>
    </source>
</evidence>
<dbReference type="Proteomes" id="UP000694388">
    <property type="component" value="Unplaced"/>
</dbReference>
<dbReference type="PANTHER" id="PTHR15952">
    <property type="entry name" value="EXPORTIN-T/LOS1"/>
    <property type="match status" value="1"/>
</dbReference>
<dbReference type="InterPro" id="IPR013598">
    <property type="entry name" value="Exportin-1/Importin-b-like"/>
</dbReference>
<dbReference type="Ensembl" id="ENSEBUT00000012548.1">
    <property type="protein sequence ID" value="ENSEBUP00000011972.1"/>
    <property type="gene ID" value="ENSEBUG00000007650.1"/>
</dbReference>
<evidence type="ECO:0000256" key="1">
    <source>
        <dbReference type="ARBA" id="ARBA00004496"/>
    </source>
</evidence>
<dbReference type="InterPro" id="IPR040017">
    <property type="entry name" value="XPOT"/>
</dbReference>
<comment type="subcellular location">
    <subcellularLocation>
        <location evidence="1 10">Cytoplasm</location>
    </subcellularLocation>
    <subcellularLocation>
        <location evidence="10">Nucleus</location>
    </subcellularLocation>
    <text evidence="10">Shuttles between the nucleus and the cytoplasm.</text>
</comment>
<feature type="transmembrane region" description="Helical" evidence="11">
    <location>
        <begin position="57"/>
        <end position="80"/>
    </location>
</feature>
<protein>
    <recommendedName>
        <fullName evidence="2 10">Exportin-T</fullName>
    </recommendedName>
    <alternativeName>
        <fullName evidence="8 10">Exportin(tRNA)</fullName>
    </alternativeName>
    <alternativeName>
        <fullName evidence="9 10">tRNA exportin</fullName>
    </alternativeName>
</protein>
<evidence type="ECO:0000259" key="13">
    <source>
        <dbReference type="Pfam" id="PF19282"/>
    </source>
</evidence>
<dbReference type="GO" id="GO:0031267">
    <property type="term" value="F:small GTPase binding"/>
    <property type="evidence" value="ECO:0007669"/>
    <property type="project" value="InterPro"/>
</dbReference>
<proteinExistence type="inferred from homology"/>
<dbReference type="InterPro" id="IPR045546">
    <property type="entry name" value="Exportin-T_C"/>
</dbReference>
<dbReference type="GO" id="GO:0000049">
    <property type="term" value="F:tRNA binding"/>
    <property type="evidence" value="ECO:0007669"/>
    <property type="project" value="UniProtKB-UniRule"/>
</dbReference>
<organism evidence="14 15">
    <name type="scientific">Eptatretus burgeri</name>
    <name type="common">Inshore hagfish</name>
    <dbReference type="NCBI Taxonomy" id="7764"/>
    <lineage>
        <taxon>Eukaryota</taxon>
        <taxon>Metazoa</taxon>
        <taxon>Chordata</taxon>
        <taxon>Craniata</taxon>
        <taxon>Vertebrata</taxon>
        <taxon>Cyclostomata</taxon>
        <taxon>Myxini</taxon>
        <taxon>Myxiniformes</taxon>
        <taxon>Myxinidae</taxon>
        <taxon>Eptatretinae</taxon>
        <taxon>Eptatretus</taxon>
    </lineage>
</organism>
<evidence type="ECO:0000256" key="11">
    <source>
        <dbReference type="SAM" id="Phobius"/>
    </source>
</evidence>
<keyword evidence="3 10" id="KW-0813">Transport</keyword>
<keyword evidence="7 10" id="KW-0539">Nucleus</keyword>
<dbReference type="GO" id="GO:0005643">
    <property type="term" value="C:nuclear pore"/>
    <property type="evidence" value="ECO:0007669"/>
    <property type="project" value="TreeGrafter"/>
</dbReference>
<evidence type="ECO:0000256" key="4">
    <source>
        <dbReference type="ARBA" id="ARBA00022490"/>
    </source>
</evidence>
<dbReference type="Pfam" id="PF08389">
    <property type="entry name" value="Xpo1"/>
    <property type="match status" value="1"/>
</dbReference>
<dbReference type="GO" id="GO:0071528">
    <property type="term" value="P:tRNA re-export from nucleus"/>
    <property type="evidence" value="ECO:0007669"/>
    <property type="project" value="UniProtKB-UniRule"/>
</dbReference>
<dbReference type="FunFam" id="1.25.10.10:FF:000105">
    <property type="entry name" value="Exportin for tRNA"/>
    <property type="match status" value="1"/>
</dbReference>
<dbReference type="AlphaFoldDB" id="A0A8C4QA39"/>
<dbReference type="GO" id="GO:0005737">
    <property type="term" value="C:cytoplasm"/>
    <property type="evidence" value="ECO:0007669"/>
    <property type="project" value="UniProtKB-SubCell"/>
</dbReference>
<dbReference type="InterPro" id="IPR016024">
    <property type="entry name" value="ARM-type_fold"/>
</dbReference>
<name>A0A8C4QA39_EPTBU</name>
<comment type="function">
    <text evidence="10">tRNA nucleus export receptor which facilitates tRNA translocation across the nuclear pore complex.</text>
</comment>
<accession>A0A8C4QA39</accession>
<dbReference type="PANTHER" id="PTHR15952:SF11">
    <property type="entry name" value="EXPORTIN-T"/>
    <property type="match status" value="1"/>
</dbReference>
<dbReference type="GO" id="GO:0016363">
    <property type="term" value="C:nuclear matrix"/>
    <property type="evidence" value="ECO:0007669"/>
    <property type="project" value="TreeGrafter"/>
</dbReference>
<dbReference type="InterPro" id="IPR011989">
    <property type="entry name" value="ARM-like"/>
</dbReference>
<dbReference type="GeneTree" id="ENSGT00390000007890"/>
<comment type="similarity">
    <text evidence="10">Belongs to the exportin family.</text>
</comment>
<feature type="transmembrane region" description="Helical" evidence="11">
    <location>
        <begin position="12"/>
        <end position="37"/>
    </location>
</feature>
<keyword evidence="5 10" id="KW-0820">tRNA-binding</keyword>
<dbReference type="SUPFAM" id="SSF48371">
    <property type="entry name" value="ARM repeat"/>
    <property type="match status" value="1"/>
</dbReference>
<dbReference type="Pfam" id="PF19282">
    <property type="entry name" value="Exportin-T"/>
    <property type="match status" value="1"/>
</dbReference>
<evidence type="ECO:0000313" key="14">
    <source>
        <dbReference type="Ensembl" id="ENSEBUP00000011972.1"/>
    </source>
</evidence>
<keyword evidence="6 10" id="KW-0694">RNA-binding</keyword>
<keyword evidence="11" id="KW-1133">Transmembrane helix</keyword>
<evidence type="ECO:0000313" key="15">
    <source>
        <dbReference type="Proteomes" id="UP000694388"/>
    </source>
</evidence>
<reference evidence="14" key="1">
    <citation type="submission" date="2025-08" db="UniProtKB">
        <authorList>
            <consortium name="Ensembl"/>
        </authorList>
    </citation>
    <scope>IDENTIFICATION</scope>
</reference>
<reference evidence="14" key="2">
    <citation type="submission" date="2025-09" db="UniProtKB">
        <authorList>
            <consortium name="Ensembl"/>
        </authorList>
    </citation>
    <scope>IDENTIFICATION</scope>
</reference>
<keyword evidence="11" id="KW-0472">Membrane</keyword>
<evidence type="ECO:0000259" key="12">
    <source>
        <dbReference type="Pfam" id="PF08389"/>
    </source>
</evidence>
<evidence type="ECO:0000256" key="10">
    <source>
        <dbReference type="RuleBase" id="RU366037"/>
    </source>
</evidence>
<evidence type="ECO:0000256" key="6">
    <source>
        <dbReference type="ARBA" id="ARBA00022884"/>
    </source>
</evidence>
<evidence type="ECO:0000256" key="2">
    <source>
        <dbReference type="ARBA" id="ARBA00018928"/>
    </source>
</evidence>
<keyword evidence="4 10" id="KW-0963">Cytoplasm</keyword>
<evidence type="ECO:0000256" key="5">
    <source>
        <dbReference type="ARBA" id="ARBA00022555"/>
    </source>
</evidence>
<evidence type="ECO:0000256" key="7">
    <source>
        <dbReference type="ARBA" id="ARBA00023242"/>
    </source>
</evidence>
<feature type="domain" description="Exportin-1/Importin-beta-like" evidence="12">
    <location>
        <begin position="91"/>
        <end position="246"/>
    </location>
</feature>
<keyword evidence="11" id="KW-0812">Transmembrane</keyword>